<keyword evidence="1" id="KW-0175">Coiled coil</keyword>
<dbReference type="Pfam" id="PF24481">
    <property type="entry name" value="CT398_CC"/>
    <property type="match status" value="1"/>
</dbReference>
<dbReference type="PANTHER" id="PTHR39082">
    <property type="entry name" value="PHOSPHOLIPASE C-BETA-2-RELATED"/>
    <property type="match status" value="1"/>
</dbReference>
<dbReference type="EMBL" id="CP001734">
    <property type="protein sequence ID" value="ACV67837.1"/>
    <property type="molecule type" value="Genomic_DNA"/>
</dbReference>
<sequence length="245" mass="28771">MSLYMKQIEQLVTLQRVDDEIVKLEQTLEATPKELARLEEKLQTLLDQEQKIKDHIDILEKQKSKLETDIEADNSKIKKSKNKLMMVENTKEYHAMLREMDNLEKTNRMREEELASLAEDLQTQNNLLQGVNEQVEKMRAQVEDKREHMQSELKEADQQLSGLHDQRENAKEVVPTPILKRYEFIRSRLNNPVIVPVAEGICCGCNISIPPQKFNELQRGEQIFNCPNCQRLIYWEEHFPKNGDQ</sequence>
<feature type="coiled-coil region" evidence="1">
    <location>
        <begin position="21"/>
        <end position="173"/>
    </location>
</feature>
<evidence type="ECO:0000313" key="4">
    <source>
        <dbReference type="EMBL" id="ACV67837.1"/>
    </source>
</evidence>
<dbReference type="PANTHER" id="PTHR39082:SF1">
    <property type="entry name" value="SCAVENGER RECEPTOR CLASS A MEMBER 3"/>
    <property type="match status" value="1"/>
</dbReference>
<proteinExistence type="predicted"/>
<feature type="domain" description="C4-type zinc ribbon" evidence="2">
    <location>
        <begin position="202"/>
        <end position="232"/>
    </location>
</feature>
<accession>C8WYS1</accession>
<dbReference type="Pfam" id="PF02591">
    <property type="entry name" value="Zn_ribbon_9"/>
    <property type="match status" value="1"/>
</dbReference>
<feature type="domain" description="CT398-like coiled coil hairpin" evidence="3">
    <location>
        <begin position="14"/>
        <end position="188"/>
    </location>
</feature>
<dbReference type="HOGENOM" id="CLU_073076_2_2_7"/>
<gene>
    <name evidence="4" type="ordered locus">Dret_0540</name>
</gene>
<dbReference type="Gene3D" id="1.10.287.1490">
    <property type="match status" value="1"/>
</dbReference>
<evidence type="ECO:0000313" key="5">
    <source>
        <dbReference type="Proteomes" id="UP000001052"/>
    </source>
</evidence>
<evidence type="ECO:0000259" key="2">
    <source>
        <dbReference type="Pfam" id="PF02591"/>
    </source>
</evidence>
<keyword evidence="5" id="KW-1185">Reference proteome</keyword>
<dbReference type="eggNOG" id="COG1579">
    <property type="taxonomic scope" value="Bacteria"/>
</dbReference>
<dbReference type="AlphaFoldDB" id="C8WYS1"/>
<dbReference type="InterPro" id="IPR052376">
    <property type="entry name" value="Oxidative_Scav/Glycosyltrans"/>
</dbReference>
<dbReference type="KEGG" id="drt:Dret_0540"/>
<organism evidence="4 5">
    <name type="scientific">Desulfohalobium retbaense (strain ATCC 49708 / DSM 5692 / JCM 16813 / HR100)</name>
    <dbReference type="NCBI Taxonomy" id="485915"/>
    <lineage>
        <taxon>Bacteria</taxon>
        <taxon>Pseudomonadati</taxon>
        <taxon>Thermodesulfobacteriota</taxon>
        <taxon>Desulfovibrionia</taxon>
        <taxon>Desulfovibrionales</taxon>
        <taxon>Desulfohalobiaceae</taxon>
        <taxon>Desulfohalobium</taxon>
    </lineage>
</organism>
<reference evidence="5" key="1">
    <citation type="submission" date="2009-09" db="EMBL/GenBank/DDBJ databases">
        <title>The complete chromosome of Desulfohalobium retbaense DSM 5692.</title>
        <authorList>
            <consortium name="US DOE Joint Genome Institute (JGI-PGF)"/>
            <person name="Lucas S."/>
            <person name="Copeland A."/>
            <person name="Lapidus A."/>
            <person name="Glavina del Rio T."/>
            <person name="Dalin E."/>
            <person name="Tice H."/>
            <person name="Bruce D."/>
            <person name="Goodwin L."/>
            <person name="Pitluck S."/>
            <person name="Kyrpides N."/>
            <person name="Mavromatis K."/>
            <person name="Ivanova N."/>
            <person name="Mikhailova N."/>
            <person name="Munk A.C."/>
            <person name="Brettin T."/>
            <person name="Detter J.C."/>
            <person name="Han C."/>
            <person name="Tapia R."/>
            <person name="Larimer F."/>
            <person name="Land M."/>
            <person name="Hauser L."/>
            <person name="Markowitz V."/>
            <person name="Cheng J.-F."/>
            <person name="Hugenholtz P."/>
            <person name="Woyke T."/>
            <person name="Wu D."/>
            <person name="Spring S."/>
            <person name="Klenk H.-P."/>
            <person name="Eisen J.A."/>
        </authorList>
    </citation>
    <scope>NUCLEOTIDE SEQUENCE [LARGE SCALE GENOMIC DNA]</scope>
    <source>
        <strain evidence="5">DSM 5692</strain>
    </source>
</reference>
<evidence type="ECO:0000256" key="1">
    <source>
        <dbReference type="SAM" id="Coils"/>
    </source>
</evidence>
<reference evidence="4 5" key="2">
    <citation type="journal article" date="2010" name="Stand. Genomic Sci.">
        <title>Complete genome sequence of Desulfohalobium retbaense type strain (HR(100)).</title>
        <authorList>
            <person name="Spring S."/>
            <person name="Nolan M."/>
            <person name="Lapidus A."/>
            <person name="Glavina Del Rio T."/>
            <person name="Copeland A."/>
            <person name="Tice H."/>
            <person name="Cheng J.F."/>
            <person name="Lucas S."/>
            <person name="Land M."/>
            <person name="Chen F."/>
            <person name="Bruce D."/>
            <person name="Goodwin L."/>
            <person name="Pitluck S."/>
            <person name="Ivanova N."/>
            <person name="Mavromatis K."/>
            <person name="Mikhailova N."/>
            <person name="Pati A."/>
            <person name="Chen A."/>
            <person name="Palaniappan K."/>
            <person name="Hauser L."/>
            <person name="Chang Y.J."/>
            <person name="Jeffries C.D."/>
            <person name="Munk C."/>
            <person name="Kiss H."/>
            <person name="Chain P."/>
            <person name="Han C."/>
            <person name="Brettin T."/>
            <person name="Detter J.C."/>
            <person name="Schuler E."/>
            <person name="Goker M."/>
            <person name="Rohde M."/>
            <person name="Bristow J."/>
            <person name="Eisen J.A."/>
            <person name="Markowitz V."/>
            <person name="Hugenholtz P."/>
            <person name="Kyrpides N.C."/>
            <person name="Klenk H.P."/>
        </authorList>
    </citation>
    <scope>NUCLEOTIDE SEQUENCE [LARGE SCALE GENOMIC DNA]</scope>
    <source>
        <strain evidence="4 5">DSM 5692</strain>
    </source>
</reference>
<dbReference type="RefSeq" id="WP_015750995.1">
    <property type="nucleotide sequence ID" value="NC_013223.1"/>
</dbReference>
<dbReference type="InterPro" id="IPR056003">
    <property type="entry name" value="CT398_CC_hairpin"/>
</dbReference>
<protein>
    <submittedName>
        <fullName evidence="4">Uncharacterized protein</fullName>
    </submittedName>
</protein>
<dbReference type="Proteomes" id="UP000001052">
    <property type="component" value="Chromosome"/>
</dbReference>
<dbReference type="InterPro" id="IPR003743">
    <property type="entry name" value="Zf-RING_7"/>
</dbReference>
<dbReference type="STRING" id="485915.Dret_0540"/>
<evidence type="ECO:0000259" key="3">
    <source>
        <dbReference type="Pfam" id="PF24481"/>
    </source>
</evidence>
<name>C8WYS1_DESRD</name>